<reference evidence="25" key="1">
    <citation type="submission" date="2021-01" db="EMBL/GenBank/DDBJ databases">
        <authorList>
            <person name="Corre E."/>
            <person name="Pelletier E."/>
            <person name="Niang G."/>
            <person name="Scheremetjew M."/>
            <person name="Finn R."/>
            <person name="Kale V."/>
            <person name="Holt S."/>
            <person name="Cochrane G."/>
            <person name="Meng A."/>
            <person name="Brown T."/>
            <person name="Cohen L."/>
        </authorList>
    </citation>
    <scope>NUCLEOTIDE SEQUENCE</scope>
    <source>
        <strain evidence="25">MM31A-1</strain>
    </source>
</reference>
<evidence type="ECO:0000256" key="20">
    <source>
        <dbReference type="RuleBase" id="RU000442"/>
    </source>
</evidence>
<keyword evidence="7 20" id="KW-0235">DNA replication</keyword>
<keyword evidence="4 20" id="KW-0004">4Fe-4S</keyword>
<dbReference type="SUPFAM" id="SSF56672">
    <property type="entry name" value="DNA/RNA polymerases"/>
    <property type="match status" value="1"/>
</dbReference>
<comment type="catalytic activity">
    <reaction evidence="19 20">
        <text>DNA(n) + a 2'-deoxyribonucleoside 5'-triphosphate = DNA(n+1) + diphosphate</text>
        <dbReference type="Rhea" id="RHEA:22508"/>
        <dbReference type="Rhea" id="RHEA-COMP:17339"/>
        <dbReference type="Rhea" id="RHEA-COMP:17340"/>
        <dbReference type="ChEBI" id="CHEBI:33019"/>
        <dbReference type="ChEBI" id="CHEBI:61560"/>
        <dbReference type="ChEBI" id="CHEBI:173112"/>
        <dbReference type="EC" id="2.7.7.7"/>
    </reaction>
</comment>
<dbReference type="GO" id="GO:0045004">
    <property type="term" value="P:DNA replication proofreading"/>
    <property type="evidence" value="ECO:0007669"/>
    <property type="project" value="TreeGrafter"/>
</dbReference>
<feature type="compositionally biased region" description="Acidic residues" evidence="21">
    <location>
        <begin position="64"/>
        <end position="91"/>
    </location>
</feature>
<keyword evidence="16 20" id="KW-0411">Iron-sulfur</keyword>
<dbReference type="Gene3D" id="1.10.287.690">
    <property type="entry name" value="Helix hairpin bin"/>
    <property type="match status" value="1"/>
</dbReference>
<evidence type="ECO:0000256" key="21">
    <source>
        <dbReference type="SAM" id="MobiDB-lite"/>
    </source>
</evidence>
<dbReference type="PRINTS" id="PR00106">
    <property type="entry name" value="DNAPOLB"/>
</dbReference>
<dbReference type="FunFam" id="3.30.420.10:FF:000004">
    <property type="entry name" value="DNA polymerase"/>
    <property type="match status" value="1"/>
</dbReference>
<comment type="similarity">
    <text evidence="3 20">Belongs to the DNA polymerase type-B family.</text>
</comment>
<dbReference type="Gene3D" id="3.90.1600.10">
    <property type="entry name" value="Palm domain of DNA polymerase"/>
    <property type="match status" value="1"/>
</dbReference>
<evidence type="ECO:0000256" key="18">
    <source>
        <dbReference type="ARBA" id="ARBA00023242"/>
    </source>
</evidence>
<evidence type="ECO:0000256" key="10">
    <source>
        <dbReference type="ARBA" id="ARBA00022771"/>
    </source>
</evidence>
<evidence type="ECO:0000256" key="13">
    <source>
        <dbReference type="ARBA" id="ARBA00022839"/>
    </source>
</evidence>
<feature type="region of interest" description="Disordered" evidence="21">
    <location>
        <begin position="1"/>
        <end position="124"/>
    </location>
</feature>
<keyword evidence="12 20" id="KW-0862">Zinc</keyword>
<comment type="cofactor">
    <cofactor evidence="1 20">
        <name>[4Fe-4S] cluster</name>
        <dbReference type="ChEBI" id="CHEBI:49883"/>
    </cofactor>
</comment>
<keyword evidence="15 20" id="KW-0408">Iron</keyword>
<dbReference type="InterPro" id="IPR006172">
    <property type="entry name" value="DNA-dir_DNA_pol_B"/>
</dbReference>
<evidence type="ECO:0000256" key="19">
    <source>
        <dbReference type="ARBA" id="ARBA00049244"/>
    </source>
</evidence>
<evidence type="ECO:0000256" key="7">
    <source>
        <dbReference type="ARBA" id="ARBA00022705"/>
    </source>
</evidence>
<dbReference type="GO" id="GO:0006287">
    <property type="term" value="P:base-excision repair, gap-filling"/>
    <property type="evidence" value="ECO:0007669"/>
    <property type="project" value="TreeGrafter"/>
</dbReference>
<dbReference type="EMBL" id="HBIO01009775">
    <property type="protein sequence ID" value="CAE0462713.1"/>
    <property type="molecule type" value="Transcribed_RNA"/>
</dbReference>
<feature type="compositionally biased region" description="Low complexity" evidence="21">
    <location>
        <begin position="102"/>
        <end position="121"/>
    </location>
</feature>
<name>A0A7S3Q1Q7_9STRA</name>
<keyword evidence="8" id="KW-0540">Nuclease</keyword>
<accession>A0A7S3Q1Q7</accession>
<evidence type="ECO:0000256" key="9">
    <source>
        <dbReference type="ARBA" id="ARBA00022723"/>
    </source>
</evidence>
<feature type="region of interest" description="Disordered" evidence="21">
    <location>
        <begin position="444"/>
        <end position="469"/>
    </location>
</feature>
<dbReference type="Pfam" id="PF14260">
    <property type="entry name" value="zf-C4pol"/>
    <property type="match status" value="1"/>
</dbReference>
<dbReference type="GO" id="GO:0008296">
    <property type="term" value="F:3'-5'-DNA exonuclease activity"/>
    <property type="evidence" value="ECO:0007669"/>
    <property type="project" value="TreeGrafter"/>
</dbReference>
<keyword evidence="6 20" id="KW-0548">Nucleotidyltransferase</keyword>
<dbReference type="InterPro" id="IPR043502">
    <property type="entry name" value="DNA/RNA_pol_sf"/>
</dbReference>
<dbReference type="InterPro" id="IPR042087">
    <property type="entry name" value="DNA_pol_B_thumb"/>
</dbReference>
<keyword evidence="14 20" id="KW-0239">DNA-directed DNA polymerase</keyword>
<dbReference type="Pfam" id="PF03104">
    <property type="entry name" value="DNA_pol_B_exo1"/>
    <property type="match status" value="1"/>
</dbReference>
<dbReference type="GO" id="GO:0006297">
    <property type="term" value="P:nucleotide-excision repair, DNA gap filling"/>
    <property type="evidence" value="ECO:0007669"/>
    <property type="project" value="TreeGrafter"/>
</dbReference>
<evidence type="ECO:0000256" key="5">
    <source>
        <dbReference type="ARBA" id="ARBA00022679"/>
    </source>
</evidence>
<dbReference type="InterPro" id="IPR023211">
    <property type="entry name" value="DNA_pol_palm_dom_sf"/>
</dbReference>
<dbReference type="GO" id="GO:0008270">
    <property type="term" value="F:zinc ion binding"/>
    <property type="evidence" value="ECO:0007669"/>
    <property type="project" value="UniProtKB-KW"/>
</dbReference>
<evidence type="ECO:0000256" key="6">
    <source>
        <dbReference type="ARBA" id="ARBA00022695"/>
    </source>
</evidence>
<dbReference type="InterPro" id="IPR006134">
    <property type="entry name" value="DNA-dir_DNA_pol_B_multi_dom"/>
</dbReference>
<feature type="domain" description="C4-type zinc-finger of DNA polymerase delta" evidence="24">
    <location>
        <begin position="1152"/>
        <end position="1223"/>
    </location>
</feature>
<proteinExistence type="inferred from homology"/>
<keyword evidence="10 20" id="KW-0863">Zinc-finger</keyword>
<dbReference type="FunFam" id="1.10.287.690:FF:000001">
    <property type="entry name" value="DNA polymerase"/>
    <property type="match status" value="1"/>
</dbReference>
<dbReference type="InterPro" id="IPR017964">
    <property type="entry name" value="DNA-dir_DNA_pol_B_CS"/>
</dbReference>
<evidence type="ECO:0000256" key="2">
    <source>
        <dbReference type="ARBA" id="ARBA00004123"/>
    </source>
</evidence>
<dbReference type="SUPFAM" id="SSF53098">
    <property type="entry name" value="Ribonuclease H-like"/>
    <property type="match status" value="1"/>
</dbReference>
<comment type="subcellular location">
    <subcellularLocation>
        <location evidence="2 20">Nucleus</location>
    </subcellularLocation>
</comment>
<feature type="domain" description="DNA-directed DNA polymerase family B multifunctional" evidence="22">
    <location>
        <begin position="672"/>
        <end position="1113"/>
    </location>
</feature>
<dbReference type="InterPro" id="IPR050240">
    <property type="entry name" value="DNA_pol_type-B"/>
</dbReference>
<dbReference type="GO" id="GO:0043625">
    <property type="term" value="C:delta DNA polymerase complex"/>
    <property type="evidence" value="ECO:0007669"/>
    <property type="project" value="TreeGrafter"/>
</dbReference>
<dbReference type="CDD" id="cd05777">
    <property type="entry name" value="DNA_polB_delta_exo"/>
    <property type="match status" value="1"/>
</dbReference>
<dbReference type="Pfam" id="PF00136">
    <property type="entry name" value="DNA_pol_B"/>
    <property type="match status" value="1"/>
</dbReference>
<feature type="domain" description="DNA-directed DNA polymerase family B exonuclease" evidence="23">
    <location>
        <begin position="338"/>
        <end position="608"/>
    </location>
</feature>
<evidence type="ECO:0000259" key="23">
    <source>
        <dbReference type="Pfam" id="PF03104"/>
    </source>
</evidence>
<keyword evidence="11" id="KW-0378">Hydrolase</keyword>
<keyword evidence="18 20" id="KW-0539">Nucleus</keyword>
<dbReference type="FunFam" id="1.10.132.60:FF:000001">
    <property type="entry name" value="DNA polymerase"/>
    <property type="match status" value="1"/>
</dbReference>
<dbReference type="CDD" id="cd05533">
    <property type="entry name" value="POLBc_delta"/>
    <property type="match status" value="1"/>
</dbReference>
<evidence type="ECO:0000256" key="16">
    <source>
        <dbReference type="ARBA" id="ARBA00023014"/>
    </source>
</evidence>
<evidence type="ECO:0000256" key="4">
    <source>
        <dbReference type="ARBA" id="ARBA00022485"/>
    </source>
</evidence>
<evidence type="ECO:0000256" key="14">
    <source>
        <dbReference type="ARBA" id="ARBA00022932"/>
    </source>
</evidence>
<evidence type="ECO:0000256" key="15">
    <source>
        <dbReference type="ARBA" id="ARBA00023004"/>
    </source>
</evidence>
<dbReference type="InterPro" id="IPR025687">
    <property type="entry name" value="Znf-C4pol"/>
</dbReference>
<dbReference type="GO" id="GO:0051539">
    <property type="term" value="F:4 iron, 4 sulfur cluster binding"/>
    <property type="evidence" value="ECO:0007669"/>
    <property type="project" value="UniProtKB-KW"/>
</dbReference>
<dbReference type="PANTHER" id="PTHR10322:SF23">
    <property type="entry name" value="DNA POLYMERASE DELTA CATALYTIC SUBUNIT"/>
    <property type="match status" value="1"/>
</dbReference>
<evidence type="ECO:0000259" key="22">
    <source>
        <dbReference type="Pfam" id="PF00136"/>
    </source>
</evidence>
<organism evidence="25">
    <name type="scientific">Chaetoceros debilis</name>
    <dbReference type="NCBI Taxonomy" id="122233"/>
    <lineage>
        <taxon>Eukaryota</taxon>
        <taxon>Sar</taxon>
        <taxon>Stramenopiles</taxon>
        <taxon>Ochrophyta</taxon>
        <taxon>Bacillariophyta</taxon>
        <taxon>Coscinodiscophyceae</taxon>
        <taxon>Chaetocerotophycidae</taxon>
        <taxon>Chaetocerotales</taxon>
        <taxon>Chaetocerotaceae</taxon>
        <taxon>Chaetoceros</taxon>
    </lineage>
</organism>
<evidence type="ECO:0000313" key="25">
    <source>
        <dbReference type="EMBL" id="CAE0462713.1"/>
    </source>
</evidence>
<dbReference type="Gene3D" id="1.10.132.60">
    <property type="entry name" value="DNA polymerase family B, C-terminal domain"/>
    <property type="match status" value="1"/>
</dbReference>
<dbReference type="NCBIfam" id="TIGR00592">
    <property type="entry name" value="pol2"/>
    <property type="match status" value="1"/>
</dbReference>
<dbReference type="EC" id="2.7.7.7" evidence="20"/>
<dbReference type="GO" id="GO:0003677">
    <property type="term" value="F:DNA binding"/>
    <property type="evidence" value="ECO:0007669"/>
    <property type="project" value="UniProtKB-KW"/>
</dbReference>
<keyword evidence="9 20" id="KW-0479">Metal-binding</keyword>
<dbReference type="PANTHER" id="PTHR10322">
    <property type="entry name" value="DNA POLYMERASE CATALYTIC SUBUNIT"/>
    <property type="match status" value="1"/>
</dbReference>
<evidence type="ECO:0000259" key="24">
    <source>
        <dbReference type="Pfam" id="PF14260"/>
    </source>
</evidence>
<evidence type="ECO:0000256" key="8">
    <source>
        <dbReference type="ARBA" id="ARBA00022722"/>
    </source>
</evidence>
<dbReference type="GO" id="GO:0003887">
    <property type="term" value="F:DNA-directed DNA polymerase activity"/>
    <property type="evidence" value="ECO:0007669"/>
    <property type="project" value="UniProtKB-KW"/>
</dbReference>
<dbReference type="InterPro" id="IPR012337">
    <property type="entry name" value="RNaseH-like_sf"/>
</dbReference>
<gene>
    <name evidence="25" type="ORF">CDEB00056_LOCUS7554</name>
</gene>
<keyword evidence="13" id="KW-0269">Exonuclease</keyword>
<dbReference type="Gene3D" id="3.30.342.10">
    <property type="entry name" value="DNA Polymerase, chain B, domain 1"/>
    <property type="match status" value="1"/>
</dbReference>
<dbReference type="AlphaFoldDB" id="A0A7S3Q1Q7"/>
<dbReference type="PROSITE" id="PS00116">
    <property type="entry name" value="DNA_POLYMERASE_B"/>
    <property type="match status" value="1"/>
</dbReference>
<dbReference type="InterPro" id="IPR036397">
    <property type="entry name" value="RNaseH_sf"/>
</dbReference>
<dbReference type="SMART" id="SM00486">
    <property type="entry name" value="POLBc"/>
    <property type="match status" value="1"/>
</dbReference>
<evidence type="ECO:0000256" key="11">
    <source>
        <dbReference type="ARBA" id="ARBA00022801"/>
    </source>
</evidence>
<sequence>MELHPDHNKLSGMIEQRSSRLRSQLSLDSEDGISGETHSCAHTYAQTHSQKRPRLMRLRGGGGGDDEDLYDDDAYDEQLEDTIIEDDEDDAPSNGKRKSKANTKATNTKATKASSPSSSSKYFTNEDIKRWSRPAVPSDALSSSSSDLDLQWLDIDMIGGNPLNTNPNTSRSSIVGATDGQVPILRVYGVSPHGNSVVAFIHGYTPYGFFAIPEQYNFQYKNEKEKQLYLGKIRKVLNDRLVTAKNKRGGRGNSGGADDSDLVQGVQYVEDHKSIMGYNTSHTRFLKVFVQMPTLVPTLKRIMEEGVSLPGMVSKNGGANGGDTVVWDDGNSTSPSYQPFECNVPFVLRFMIDQDICGAGWLSLPKGTYRFRKGHDKNTHAQMEVDVSYNDVVPRKPEGEWNKIAPLRILSMDIECQGRKGHFPEAEQDPVIQIANVVSTYSAGGAGAGEKEDNKTKANGGGRRKKAGGAGGAIQNVFTVKGCLPIVGAQVVTSDKEEDMLLKWREFFQIADVDIITGYNVQNFDIPYILDRAEALCKDKKIKAKMVDFKKWGRIVGSNVRMRDTTFQSAAYGKRNNVETTIDGRVIFDMLPYMQRNHKLSSYTLNSVSSEFIGDQKEDVHHSIISDLQSGSDEDRHRLAVYCLKDAELPQKLMDKLSVLVNYIEMARVTGVPVSFLITRGQQIKVFSMILRKCRKEKLLVPTLTKRGNVDGGYEGATVLDPIKAYYQDPIATLDFASLYPSIMQAYNLCYSTLVCAQDVAKLDTDQYKKSDNGHTFVHSHVKKGILPTILGELLAARKRAKKDMKNAPTEFEKAVQNGRQLALKVSANSVYGFTGANVGQLPCLPIASSTTSYGRQLLEKTKEFVEETYTVANGYDNDAQVIYGDTDSVMVKFGTKTVKETFPIAVEAADRCSKIFPDPILLEFEKVYFPYLLMNKKRYAGIMWTNPDKFDYMDTKGLETVRRDNCALVREVIQTSLDTILIHQNVEGAINYVKSQIADLLQNKMDISRLVITKSLNKGAEYALGLGGKKEDYKMKQAHVELAARMKQRDPGSAPQMGDRVPYVIITGAKGAANFEKAEDPIYVLENNMPIDCKWYLSNQLSKPLTRIFEPIIGDVDKNLLKGDHTRKIFIPTPTARKGSLMMFAQKKASCMGCKAGMDSNDGNLCMYCIPKESKIYLNKLSILREAELRYAKLWAHAQRVHGTVHSAIMCTGDGCPCYFYRRKKVQTDMRLAQEVIDKFGY</sequence>
<keyword evidence="5 20" id="KW-0808">Transferase</keyword>
<keyword evidence="17 20" id="KW-0238">DNA-binding</keyword>
<dbReference type="GO" id="GO:0000166">
    <property type="term" value="F:nucleotide binding"/>
    <property type="evidence" value="ECO:0007669"/>
    <property type="project" value="InterPro"/>
</dbReference>
<evidence type="ECO:0000256" key="1">
    <source>
        <dbReference type="ARBA" id="ARBA00001966"/>
    </source>
</evidence>
<protein>
    <recommendedName>
        <fullName evidence="20">DNA polymerase</fullName>
        <ecNumber evidence="20">2.7.7.7</ecNumber>
    </recommendedName>
</protein>
<evidence type="ECO:0000256" key="3">
    <source>
        <dbReference type="ARBA" id="ARBA00005755"/>
    </source>
</evidence>
<evidence type="ECO:0000256" key="17">
    <source>
        <dbReference type="ARBA" id="ARBA00023125"/>
    </source>
</evidence>
<dbReference type="InterPro" id="IPR006133">
    <property type="entry name" value="DNA-dir_DNA_pol_B_exonuc"/>
</dbReference>
<dbReference type="Gene3D" id="3.30.420.10">
    <property type="entry name" value="Ribonuclease H-like superfamily/Ribonuclease H"/>
    <property type="match status" value="1"/>
</dbReference>
<evidence type="ECO:0000256" key="12">
    <source>
        <dbReference type="ARBA" id="ARBA00022833"/>
    </source>
</evidence>